<accession>A0A4Q2U0P5</accession>
<reference evidence="1 2" key="2">
    <citation type="submission" date="2019-02" db="EMBL/GenBank/DDBJ databases">
        <title>'Lichenibacterium ramalinii' gen. nov. sp. nov., 'Lichenibacterium minor' gen. nov. sp. nov.</title>
        <authorList>
            <person name="Pankratov T."/>
        </authorList>
    </citation>
    <scope>NUCLEOTIDE SEQUENCE [LARGE SCALE GENOMIC DNA]</scope>
    <source>
        <strain evidence="1 2">RmlP026</strain>
    </source>
</reference>
<sequence>MMSASGRSIYWDNERPGAVTPEGWTRCSGCGTSSGRRRALRRPRSPLDFDRLIGDYLSDVMDWRPRTPDRAAARSATLQRVLEATLGTPSLVLHADALAILWTEFPDIASHDAPLAESAWVRPCDRAPEDHDDGVGRAPS</sequence>
<evidence type="ECO:0000313" key="2">
    <source>
        <dbReference type="Proteomes" id="UP000290759"/>
    </source>
</evidence>
<dbReference type="EMBL" id="QYBB01000035">
    <property type="protein sequence ID" value="RYC29993.1"/>
    <property type="molecule type" value="Genomic_DNA"/>
</dbReference>
<organism evidence="1 2">
    <name type="scientific">Lichenibacterium minor</name>
    <dbReference type="NCBI Taxonomy" id="2316528"/>
    <lineage>
        <taxon>Bacteria</taxon>
        <taxon>Pseudomonadati</taxon>
        <taxon>Pseudomonadota</taxon>
        <taxon>Alphaproteobacteria</taxon>
        <taxon>Hyphomicrobiales</taxon>
        <taxon>Lichenihabitantaceae</taxon>
        <taxon>Lichenibacterium</taxon>
    </lineage>
</organism>
<name>A0A4Q2U0P5_9HYPH</name>
<gene>
    <name evidence="1" type="ORF">D3273_21290</name>
</gene>
<dbReference type="Proteomes" id="UP000290759">
    <property type="component" value="Unassembled WGS sequence"/>
</dbReference>
<evidence type="ECO:0000313" key="1">
    <source>
        <dbReference type="EMBL" id="RYC29993.1"/>
    </source>
</evidence>
<protein>
    <submittedName>
        <fullName evidence="1">Uncharacterized protein</fullName>
    </submittedName>
</protein>
<dbReference type="RefSeq" id="WP_129228909.1">
    <property type="nucleotide sequence ID" value="NZ_QYBB01000035.1"/>
</dbReference>
<proteinExistence type="predicted"/>
<reference evidence="1 2" key="1">
    <citation type="submission" date="2018-12" db="EMBL/GenBank/DDBJ databases">
        <authorList>
            <person name="Grouzdev D.S."/>
            <person name="Krutkina M.S."/>
        </authorList>
    </citation>
    <scope>NUCLEOTIDE SEQUENCE [LARGE SCALE GENOMIC DNA]</scope>
    <source>
        <strain evidence="1 2">RmlP026</strain>
    </source>
</reference>
<dbReference type="AlphaFoldDB" id="A0A4Q2U0P5"/>
<keyword evidence="2" id="KW-1185">Reference proteome</keyword>
<comment type="caution">
    <text evidence="1">The sequence shown here is derived from an EMBL/GenBank/DDBJ whole genome shotgun (WGS) entry which is preliminary data.</text>
</comment>